<reference evidence="2 3" key="1">
    <citation type="submission" date="2020-02" db="EMBL/GenBank/DDBJ databases">
        <authorList>
            <person name="Zheng R.K."/>
            <person name="Sun C.M."/>
        </authorList>
    </citation>
    <scope>NUCLEOTIDE SEQUENCE [LARGE SCALE GENOMIC DNA]</scope>
    <source>
        <strain evidence="3">zrk23</strain>
    </source>
</reference>
<evidence type="ECO:0000256" key="1">
    <source>
        <dbReference type="SAM" id="MobiDB-lite"/>
    </source>
</evidence>
<organism evidence="2 3">
    <name type="scientific">Stakelama tenebrarum</name>
    <dbReference type="NCBI Taxonomy" id="2711215"/>
    <lineage>
        <taxon>Bacteria</taxon>
        <taxon>Pseudomonadati</taxon>
        <taxon>Pseudomonadota</taxon>
        <taxon>Alphaproteobacteria</taxon>
        <taxon>Sphingomonadales</taxon>
        <taxon>Sphingomonadaceae</taxon>
        <taxon>Stakelama</taxon>
    </lineage>
</organism>
<dbReference type="AlphaFoldDB" id="A0A6G6Y2X9"/>
<evidence type="ECO:0000313" key="2">
    <source>
        <dbReference type="EMBL" id="QIG79304.1"/>
    </source>
</evidence>
<accession>A0A6G6Y2X9</accession>
<dbReference type="EMBL" id="CP049109">
    <property type="protein sequence ID" value="QIG79304.1"/>
    <property type="molecule type" value="Genomic_DNA"/>
</dbReference>
<feature type="compositionally biased region" description="Basic and acidic residues" evidence="1">
    <location>
        <begin position="21"/>
        <end position="64"/>
    </location>
</feature>
<evidence type="ECO:0000313" key="3">
    <source>
        <dbReference type="Proteomes" id="UP000501568"/>
    </source>
</evidence>
<feature type="compositionally biased region" description="Polar residues" evidence="1">
    <location>
        <begin position="73"/>
        <end position="86"/>
    </location>
</feature>
<dbReference type="RefSeq" id="WP_165326305.1">
    <property type="nucleotide sequence ID" value="NZ_CP049109.1"/>
</dbReference>
<dbReference type="KEGG" id="spzr:G5C33_05530"/>
<feature type="region of interest" description="Disordered" evidence="1">
    <location>
        <begin position="1"/>
        <end position="99"/>
    </location>
</feature>
<sequence length="99" mass="10624">MTDRNPTAEAVTEDMSVAPPDPEKDTASDPKGASKDDAGTDESISERLDRNPESRQARLDRGLDESMDASDPPATTQPVHSTQPPKSSGYDPEAEKAKK</sequence>
<dbReference type="Proteomes" id="UP000501568">
    <property type="component" value="Chromosome"/>
</dbReference>
<name>A0A6G6Y2X9_9SPHN</name>
<keyword evidence="3" id="KW-1185">Reference proteome</keyword>
<protein>
    <submittedName>
        <fullName evidence="2">Uncharacterized protein</fullName>
    </submittedName>
</protein>
<proteinExistence type="predicted"/>
<gene>
    <name evidence="2" type="ORF">G5C33_05530</name>
</gene>